<evidence type="ECO:0000256" key="3">
    <source>
        <dbReference type="ARBA" id="ARBA00022975"/>
    </source>
</evidence>
<evidence type="ECO:0000259" key="5">
    <source>
        <dbReference type="Pfam" id="PF02748"/>
    </source>
</evidence>
<gene>
    <name evidence="6" type="ORF">E7512_09620</name>
</gene>
<dbReference type="EMBL" id="SVNY01000004">
    <property type="protein sequence ID" value="MBE6833822.1"/>
    <property type="molecule type" value="Genomic_DNA"/>
</dbReference>
<dbReference type="PANTHER" id="PTHR35805">
    <property type="entry name" value="ASPARTATE CARBAMOYLTRANSFERASE REGULATORY CHAIN"/>
    <property type="match status" value="1"/>
</dbReference>
<feature type="domain" description="Aspartate carbamoyltransferase regulatory subunit N-terminal" evidence="4">
    <location>
        <begin position="2"/>
        <end position="90"/>
    </location>
</feature>
<dbReference type="InterPro" id="IPR002801">
    <property type="entry name" value="Asp_carbamoylTrfase_reg"/>
</dbReference>
<dbReference type="PANTHER" id="PTHR35805:SF1">
    <property type="entry name" value="ASPARTATE CARBAMOYLTRANSFERASE REGULATORY CHAIN"/>
    <property type="match status" value="1"/>
</dbReference>
<reference evidence="6" key="1">
    <citation type="submission" date="2019-04" db="EMBL/GenBank/DDBJ databases">
        <title>Evolution of Biomass-Degrading Anaerobic Consortia Revealed by Metagenomics.</title>
        <authorList>
            <person name="Peng X."/>
        </authorList>
    </citation>
    <scope>NUCLEOTIDE SEQUENCE</scope>
    <source>
        <strain evidence="6">SIG551</strain>
    </source>
</reference>
<dbReference type="InterPro" id="IPR036792">
    <property type="entry name" value="Asp_carbatrfase_reg_C_sf"/>
</dbReference>
<dbReference type="InterPro" id="IPR020542">
    <property type="entry name" value="Asp_carbamoyltrfase_reg_C"/>
</dbReference>
<dbReference type="SUPFAM" id="SSF54893">
    <property type="entry name" value="Aspartate carbamoyltransferase, Regulatory-chain, N-terminal domain"/>
    <property type="match status" value="1"/>
</dbReference>
<evidence type="ECO:0000256" key="2">
    <source>
        <dbReference type="ARBA" id="ARBA00022833"/>
    </source>
</evidence>
<evidence type="ECO:0000256" key="1">
    <source>
        <dbReference type="ARBA" id="ARBA00022723"/>
    </source>
</evidence>
<dbReference type="NCBIfam" id="NF002063">
    <property type="entry name" value="PRK00893.1-3"/>
    <property type="match status" value="1"/>
</dbReference>
<name>A0A928Q5H0_9FIRM</name>
<dbReference type="GO" id="GO:0009347">
    <property type="term" value="C:aspartate carbamoyltransferase complex"/>
    <property type="evidence" value="ECO:0007669"/>
    <property type="project" value="InterPro"/>
</dbReference>
<keyword evidence="3" id="KW-0665">Pyrimidine biosynthesis</keyword>
<evidence type="ECO:0000313" key="6">
    <source>
        <dbReference type="EMBL" id="MBE6833822.1"/>
    </source>
</evidence>
<dbReference type="GO" id="GO:0006221">
    <property type="term" value="P:pyrimidine nucleotide biosynthetic process"/>
    <property type="evidence" value="ECO:0007669"/>
    <property type="project" value="UniProtKB-KW"/>
</dbReference>
<dbReference type="Gene3D" id="2.30.30.20">
    <property type="entry name" value="Aspartate carbamoyltransferase regulatory subunit, C-terminal domain"/>
    <property type="match status" value="1"/>
</dbReference>
<accession>A0A928Q5H0</accession>
<evidence type="ECO:0000259" key="4">
    <source>
        <dbReference type="Pfam" id="PF01948"/>
    </source>
</evidence>
<dbReference type="Gene3D" id="3.30.70.140">
    <property type="entry name" value="Aspartate carbamoyltransferase regulatory subunit, N-terminal domain"/>
    <property type="match status" value="1"/>
</dbReference>
<dbReference type="RefSeq" id="WP_020073520.1">
    <property type="nucleotide sequence ID" value="NZ_JBKWRC010000007.1"/>
</dbReference>
<keyword evidence="1" id="KW-0479">Metal-binding</keyword>
<proteinExistence type="predicted"/>
<keyword evidence="2" id="KW-0862">Zinc</keyword>
<protein>
    <submittedName>
        <fullName evidence="6">Aspartate carbamoyltransferase regulatory subunit</fullName>
    </submittedName>
</protein>
<dbReference type="Pfam" id="PF01948">
    <property type="entry name" value="PyrI"/>
    <property type="match status" value="1"/>
</dbReference>
<dbReference type="GO" id="GO:0046872">
    <property type="term" value="F:metal ion binding"/>
    <property type="evidence" value="ECO:0007669"/>
    <property type="project" value="UniProtKB-KW"/>
</dbReference>
<dbReference type="Proteomes" id="UP000754750">
    <property type="component" value="Unassembled WGS sequence"/>
</dbReference>
<dbReference type="InterPro" id="IPR036793">
    <property type="entry name" value="Asp_carbatrfase_reg_N_sf"/>
</dbReference>
<comment type="caution">
    <text evidence="6">The sequence shown here is derived from an EMBL/GenBank/DDBJ whole genome shotgun (WGS) entry which is preliminary data.</text>
</comment>
<dbReference type="InterPro" id="IPR020545">
    <property type="entry name" value="Asp_carbamoyltransf_reg_N"/>
</dbReference>
<dbReference type="GO" id="GO:0006207">
    <property type="term" value="P:'de novo' pyrimidine nucleobase biosynthetic process"/>
    <property type="evidence" value="ECO:0007669"/>
    <property type="project" value="InterPro"/>
</dbReference>
<dbReference type="AlphaFoldDB" id="A0A928Q5H0"/>
<dbReference type="SUPFAM" id="SSF57825">
    <property type="entry name" value="Aspartate carbamoyltransferase, Regulatory-chain, C-terminal domain"/>
    <property type="match status" value="1"/>
</dbReference>
<sequence>MLNIDSLEHGIVIDHIHAGSAMKIYHLLGLDSLDCSVAIIKNAKSSKFGKKDIIKIEGKADLNLDILGVIDHNITINVIDMGKIVAKRSLVLPKQVTNVIRCKNPRCISNAEEGVDHIFQLCNEKSQLYRCIYCEQEFQK</sequence>
<feature type="domain" description="Aspartate carbamoyltransferase regulatory subunit C-terminal" evidence="5">
    <location>
        <begin position="95"/>
        <end position="139"/>
    </location>
</feature>
<dbReference type="Pfam" id="PF02748">
    <property type="entry name" value="PyrI_C"/>
    <property type="match status" value="1"/>
</dbReference>
<organism evidence="6 7">
    <name type="scientific">Faecalispora sporosphaeroides</name>
    <dbReference type="NCBI Taxonomy" id="1549"/>
    <lineage>
        <taxon>Bacteria</taxon>
        <taxon>Bacillati</taxon>
        <taxon>Bacillota</taxon>
        <taxon>Clostridia</taxon>
        <taxon>Eubacteriales</taxon>
        <taxon>Oscillospiraceae</taxon>
        <taxon>Faecalispora</taxon>
    </lineage>
</organism>
<evidence type="ECO:0000313" key="7">
    <source>
        <dbReference type="Proteomes" id="UP000754750"/>
    </source>
</evidence>